<name>A0A382T0V5_9ZZZZ</name>
<dbReference type="AlphaFoldDB" id="A0A382T0V5"/>
<sequence length="52" mass="6141">MERQVYLLRRLIELPLHLVVDRDDRVLRWIHVGIVDLALYPDALSDAVDLFV</sequence>
<protein>
    <submittedName>
        <fullName evidence="1">Uncharacterized protein</fullName>
    </submittedName>
</protein>
<dbReference type="EMBL" id="UINC01133024">
    <property type="protein sequence ID" value="SVD15696.1"/>
    <property type="molecule type" value="Genomic_DNA"/>
</dbReference>
<evidence type="ECO:0000313" key="1">
    <source>
        <dbReference type="EMBL" id="SVD15696.1"/>
    </source>
</evidence>
<accession>A0A382T0V5</accession>
<proteinExistence type="predicted"/>
<organism evidence="1">
    <name type="scientific">marine metagenome</name>
    <dbReference type="NCBI Taxonomy" id="408172"/>
    <lineage>
        <taxon>unclassified sequences</taxon>
        <taxon>metagenomes</taxon>
        <taxon>ecological metagenomes</taxon>
    </lineage>
</organism>
<gene>
    <name evidence="1" type="ORF">METZ01_LOCUS368550</name>
</gene>
<reference evidence="1" key="1">
    <citation type="submission" date="2018-05" db="EMBL/GenBank/DDBJ databases">
        <authorList>
            <person name="Lanie J.A."/>
            <person name="Ng W.-L."/>
            <person name="Kazmierczak K.M."/>
            <person name="Andrzejewski T.M."/>
            <person name="Davidsen T.M."/>
            <person name="Wayne K.J."/>
            <person name="Tettelin H."/>
            <person name="Glass J.I."/>
            <person name="Rusch D."/>
            <person name="Podicherti R."/>
            <person name="Tsui H.-C.T."/>
            <person name="Winkler M.E."/>
        </authorList>
    </citation>
    <scope>NUCLEOTIDE SEQUENCE</scope>
</reference>